<sequence>MPVTFFLLLLASCLTFIAAFGPRRTVSSGLSDLCPTDPPQQPNRLQETAIKPPTLLEKAKPNHNKLKHVHERKLPSNTSS</sequence>
<dbReference type="EMBL" id="JAUZQC010000007">
    <property type="protein sequence ID" value="KAK5868368.1"/>
    <property type="molecule type" value="Genomic_DNA"/>
</dbReference>
<keyword evidence="2" id="KW-0732">Signal</keyword>
<evidence type="ECO:0000256" key="1">
    <source>
        <dbReference type="SAM" id="MobiDB-lite"/>
    </source>
</evidence>
<gene>
    <name evidence="3" type="ORF">PBY51_009394</name>
</gene>
<feature type="signal peptide" evidence="2">
    <location>
        <begin position="1"/>
        <end position="19"/>
    </location>
</feature>
<evidence type="ECO:0008006" key="5">
    <source>
        <dbReference type="Google" id="ProtNLM"/>
    </source>
</evidence>
<dbReference type="Proteomes" id="UP001346869">
    <property type="component" value="Unassembled WGS sequence"/>
</dbReference>
<evidence type="ECO:0000313" key="4">
    <source>
        <dbReference type="Proteomes" id="UP001346869"/>
    </source>
</evidence>
<reference evidence="3 4" key="1">
    <citation type="journal article" date="2023" name="Genes (Basel)">
        <title>Chromosome-Level Genome Assembly and Circadian Gene Repertoire of the Patagonia Blennie Eleginops maclovinus-The Closest Ancestral Proxy of Antarctic Cryonotothenioids.</title>
        <authorList>
            <person name="Cheng C.C."/>
            <person name="Rivera-Colon A.G."/>
            <person name="Minhas B.F."/>
            <person name="Wilson L."/>
            <person name="Rayamajhi N."/>
            <person name="Vargas-Chacoff L."/>
            <person name="Catchen J.M."/>
        </authorList>
    </citation>
    <scope>NUCLEOTIDE SEQUENCE [LARGE SCALE GENOMIC DNA]</scope>
    <source>
        <strain evidence="3">JMC-PN-2008</strain>
    </source>
</reference>
<feature type="compositionally biased region" description="Basic residues" evidence="1">
    <location>
        <begin position="61"/>
        <end position="71"/>
    </location>
</feature>
<organism evidence="3 4">
    <name type="scientific">Eleginops maclovinus</name>
    <name type="common">Patagonian blennie</name>
    <name type="synonym">Eleginus maclovinus</name>
    <dbReference type="NCBI Taxonomy" id="56733"/>
    <lineage>
        <taxon>Eukaryota</taxon>
        <taxon>Metazoa</taxon>
        <taxon>Chordata</taxon>
        <taxon>Craniata</taxon>
        <taxon>Vertebrata</taxon>
        <taxon>Euteleostomi</taxon>
        <taxon>Actinopterygii</taxon>
        <taxon>Neopterygii</taxon>
        <taxon>Teleostei</taxon>
        <taxon>Neoteleostei</taxon>
        <taxon>Acanthomorphata</taxon>
        <taxon>Eupercaria</taxon>
        <taxon>Perciformes</taxon>
        <taxon>Notothenioidei</taxon>
        <taxon>Eleginopidae</taxon>
        <taxon>Eleginops</taxon>
    </lineage>
</organism>
<evidence type="ECO:0000313" key="3">
    <source>
        <dbReference type="EMBL" id="KAK5868368.1"/>
    </source>
</evidence>
<reference evidence="3 4" key="2">
    <citation type="journal article" date="2023" name="Mol. Biol. Evol.">
        <title>Genomics of Secondarily Temperate Adaptation in the Only Non-Antarctic Icefish.</title>
        <authorList>
            <person name="Rivera-Colon A.G."/>
            <person name="Rayamajhi N."/>
            <person name="Minhas B.F."/>
            <person name="Madrigal G."/>
            <person name="Bilyk K.T."/>
            <person name="Yoon V."/>
            <person name="Hune M."/>
            <person name="Gregory S."/>
            <person name="Cheng C.H.C."/>
            <person name="Catchen J.M."/>
        </authorList>
    </citation>
    <scope>NUCLEOTIDE SEQUENCE [LARGE SCALE GENOMIC DNA]</scope>
    <source>
        <strain evidence="3">JMC-PN-2008</strain>
    </source>
</reference>
<feature type="chain" id="PRO_5042989330" description="Secreted protein" evidence="2">
    <location>
        <begin position="20"/>
        <end position="80"/>
    </location>
</feature>
<comment type="caution">
    <text evidence="3">The sequence shown here is derived from an EMBL/GenBank/DDBJ whole genome shotgun (WGS) entry which is preliminary data.</text>
</comment>
<proteinExistence type="predicted"/>
<protein>
    <recommendedName>
        <fullName evidence="5">Secreted protein</fullName>
    </recommendedName>
</protein>
<feature type="region of interest" description="Disordered" evidence="1">
    <location>
        <begin position="55"/>
        <end position="80"/>
    </location>
</feature>
<accession>A0AAN7XRB2</accession>
<name>A0AAN7XRB2_ELEMC</name>
<evidence type="ECO:0000256" key="2">
    <source>
        <dbReference type="SAM" id="SignalP"/>
    </source>
</evidence>
<keyword evidence="4" id="KW-1185">Reference proteome</keyword>
<dbReference type="AlphaFoldDB" id="A0AAN7XRB2"/>